<proteinExistence type="predicted"/>
<dbReference type="GO" id="GO:0003677">
    <property type="term" value="F:DNA binding"/>
    <property type="evidence" value="ECO:0007669"/>
    <property type="project" value="UniProtKB-KW"/>
</dbReference>
<dbReference type="SUPFAM" id="SSF55136">
    <property type="entry name" value="Probable bacterial effector-binding domain"/>
    <property type="match status" value="1"/>
</dbReference>
<reference evidence="6 7" key="1">
    <citation type="journal article" date="2014" name="Arch. Microbiol.">
        <title>Bacillus mesophilum sp. nov., strain IITR-54T, a novel 4-chlorobiphenyl dechlorinating bacterium.</title>
        <authorList>
            <person name="Manickam N."/>
            <person name="Singh N.K."/>
            <person name="Bajaj A."/>
            <person name="Kumar R.M."/>
            <person name="Kaur G."/>
            <person name="Kaur N."/>
            <person name="Bala M."/>
            <person name="Kumar A."/>
            <person name="Mayilraj S."/>
        </authorList>
    </citation>
    <scope>NUCLEOTIDE SEQUENCE [LARGE SCALE GENOMIC DNA]</scope>
    <source>
        <strain evidence="6 7">IITR-54</strain>
    </source>
</reference>
<accession>A0A7V7RKN8</accession>
<dbReference type="PROSITE" id="PS50937">
    <property type="entry name" value="HTH_MERR_2"/>
    <property type="match status" value="1"/>
</dbReference>
<keyword evidence="2" id="KW-0805">Transcription regulation</keyword>
<dbReference type="GO" id="GO:0003700">
    <property type="term" value="F:DNA-binding transcription factor activity"/>
    <property type="evidence" value="ECO:0007669"/>
    <property type="project" value="InterPro"/>
</dbReference>
<protein>
    <submittedName>
        <fullName evidence="6">MerR family transcriptional regulator</fullName>
    </submittedName>
</protein>
<dbReference type="InterPro" id="IPR029442">
    <property type="entry name" value="GyrI-like"/>
</dbReference>
<dbReference type="Pfam" id="PF13411">
    <property type="entry name" value="MerR_1"/>
    <property type="match status" value="1"/>
</dbReference>
<keyword evidence="1" id="KW-0678">Repressor</keyword>
<dbReference type="CDD" id="cd00592">
    <property type="entry name" value="HTH_MerR-like"/>
    <property type="match status" value="1"/>
</dbReference>
<evidence type="ECO:0000256" key="1">
    <source>
        <dbReference type="ARBA" id="ARBA00022491"/>
    </source>
</evidence>
<dbReference type="Proteomes" id="UP000441354">
    <property type="component" value="Unassembled WGS sequence"/>
</dbReference>
<feature type="domain" description="HTH merR-type" evidence="5">
    <location>
        <begin position="2"/>
        <end position="70"/>
    </location>
</feature>
<dbReference type="Gene3D" id="3.20.80.10">
    <property type="entry name" value="Regulatory factor, effector binding domain"/>
    <property type="match status" value="1"/>
</dbReference>
<dbReference type="SMART" id="SM00422">
    <property type="entry name" value="HTH_MERR"/>
    <property type="match status" value="1"/>
</dbReference>
<keyword evidence="3" id="KW-0238">DNA-binding</keyword>
<dbReference type="AlphaFoldDB" id="A0A7V7RKN8"/>
<dbReference type="PANTHER" id="PTHR30204">
    <property type="entry name" value="REDOX-CYCLING DRUG-SENSING TRANSCRIPTIONAL ACTIVATOR SOXR"/>
    <property type="match status" value="1"/>
</dbReference>
<dbReference type="PANTHER" id="PTHR30204:SF69">
    <property type="entry name" value="MERR-FAMILY TRANSCRIPTIONAL REGULATOR"/>
    <property type="match status" value="1"/>
</dbReference>
<dbReference type="InterPro" id="IPR009061">
    <property type="entry name" value="DNA-bd_dom_put_sf"/>
</dbReference>
<evidence type="ECO:0000256" key="4">
    <source>
        <dbReference type="ARBA" id="ARBA00023163"/>
    </source>
</evidence>
<dbReference type="OrthoDB" id="9791488at2"/>
<comment type="caution">
    <text evidence="6">The sequence shown here is derived from an EMBL/GenBank/DDBJ whole genome shotgun (WGS) entry which is preliminary data.</text>
</comment>
<name>A0A7V7RKN8_9BACI</name>
<evidence type="ECO:0000256" key="3">
    <source>
        <dbReference type="ARBA" id="ARBA00023125"/>
    </source>
</evidence>
<dbReference type="SUPFAM" id="SSF46955">
    <property type="entry name" value="Putative DNA-binding domain"/>
    <property type="match status" value="1"/>
</dbReference>
<evidence type="ECO:0000259" key="5">
    <source>
        <dbReference type="PROSITE" id="PS50937"/>
    </source>
</evidence>
<keyword evidence="7" id="KW-1185">Reference proteome</keyword>
<dbReference type="InterPro" id="IPR011256">
    <property type="entry name" value="Reg_factor_effector_dom_sf"/>
</dbReference>
<dbReference type="Pfam" id="PF06445">
    <property type="entry name" value="GyrI-like"/>
    <property type="match status" value="1"/>
</dbReference>
<sequence>MKWKINEIARLYDISSHTLRYYEEINLVVPHRGENNYRIYTEEHLQKLNIIRDLRKFNVPLEQIKDYVENRTVDKTLNLLKKQKAFIQQEILLLQEQQNRINERINLFTQSSEASEGECIVLDQPDRYVIASSDKQIESANIDFALKELYKEYEKKLPHLDQYLFGSFLYDLSDSAIHHSVFYFLEQNSANFTTLIPKGRYASICYRGSYSKTHTYLLNLTDYLTKNHYVIDGDFFETYLIDFHETSHVNQYLTRIEVKIK</sequence>
<evidence type="ECO:0000313" key="7">
    <source>
        <dbReference type="Proteomes" id="UP000441354"/>
    </source>
</evidence>
<evidence type="ECO:0000313" key="6">
    <source>
        <dbReference type="EMBL" id="KAB2331902.1"/>
    </source>
</evidence>
<dbReference type="EMBL" id="WBOT01000004">
    <property type="protein sequence ID" value="KAB2331902.1"/>
    <property type="molecule type" value="Genomic_DNA"/>
</dbReference>
<dbReference type="InterPro" id="IPR047057">
    <property type="entry name" value="MerR_fam"/>
</dbReference>
<evidence type="ECO:0000256" key="2">
    <source>
        <dbReference type="ARBA" id="ARBA00023015"/>
    </source>
</evidence>
<dbReference type="Gene3D" id="1.10.1660.10">
    <property type="match status" value="1"/>
</dbReference>
<dbReference type="InterPro" id="IPR000551">
    <property type="entry name" value="MerR-type_HTH_dom"/>
</dbReference>
<dbReference type="RefSeq" id="WP_151574767.1">
    <property type="nucleotide sequence ID" value="NZ_WBOT01000004.1"/>
</dbReference>
<organism evidence="6 7">
    <name type="scientific">Bacillus mesophilum</name>
    <dbReference type="NCBI Taxonomy" id="1071718"/>
    <lineage>
        <taxon>Bacteria</taxon>
        <taxon>Bacillati</taxon>
        <taxon>Bacillota</taxon>
        <taxon>Bacilli</taxon>
        <taxon>Bacillales</taxon>
        <taxon>Bacillaceae</taxon>
        <taxon>Bacillus</taxon>
    </lineage>
</organism>
<gene>
    <name evidence="6" type="ORF">F7732_14650</name>
</gene>
<keyword evidence="4" id="KW-0804">Transcription</keyword>